<feature type="region of interest" description="Disordered" evidence="1">
    <location>
        <begin position="427"/>
        <end position="465"/>
    </location>
</feature>
<dbReference type="EMBL" id="LGAV01000006">
    <property type="protein sequence ID" value="KOS13313.1"/>
    <property type="molecule type" value="Genomic_DNA"/>
</dbReference>
<feature type="compositionally biased region" description="Polar residues" evidence="1">
    <location>
        <begin position="325"/>
        <end position="337"/>
    </location>
</feature>
<keyword evidence="3" id="KW-1185">Reference proteome</keyword>
<dbReference type="OrthoDB" id="2538032at2759"/>
<feature type="compositionally biased region" description="Gly residues" evidence="1">
    <location>
        <begin position="280"/>
        <end position="290"/>
    </location>
</feature>
<dbReference type="VEuPathDB" id="FungiDB:Malapachy_0269"/>
<feature type="compositionally biased region" description="Low complexity" evidence="1">
    <location>
        <begin position="170"/>
        <end position="182"/>
    </location>
</feature>
<feature type="compositionally biased region" description="Low complexity" evidence="1">
    <location>
        <begin position="43"/>
        <end position="56"/>
    </location>
</feature>
<dbReference type="GeneID" id="28726673"/>
<dbReference type="RefSeq" id="XP_017990945.1">
    <property type="nucleotide sequence ID" value="XM_018134798.1"/>
</dbReference>
<accession>A0A0M9VNF6</accession>
<dbReference type="AlphaFoldDB" id="A0A0M9VNF6"/>
<sequence>MSTPSGTTASSPTRGSASHGIVREHAPTRIGLSHTSPDGSAMRPSSSHRSSLYSPHGPVSPSLVYANEMPDDPNEVSQLSHLFPSSLAPAWSPGGPSSTRSPGARTDDNSQYFPSMPVSGRQRTAPVSPSASRSYLPTDSSRSMYDRRPKSAHILTPPPMPRSPILQDQRLSPSRGRPRPLSAHILSPGIVSSAQAARRRTPDTNNIFERDIELNGTPHALRPQEAIDLAVPSVLHDAAHAIVGDSTLEIISPRSESTRASSPLRPGETLSRGLSHDGSHVGGRTQGGGYGHRRLRSDHSNIYMPTSPSVLSQAGSRRSMLLSASPGSQSESLAPSMSPSLSIDGAIIPDNQAATVTHSLDELADVMAHIQTDKTAMLTPGSYTGAGIPMSSPMSTAASSSYFSLQPHADDNRHSKFRYQLLDMPAGDRSADRSHSVPPPRPVSFTAGLRGSRHTVPAPGAEDMPDVAAMPHLQVPQGQVPLRSTSSQVKERKRLSWMSYTDLVHDVDEQVTDFDASMRRS</sequence>
<feature type="region of interest" description="Disordered" evidence="1">
    <location>
        <begin position="253"/>
        <end position="337"/>
    </location>
</feature>
<comment type="caution">
    <text evidence="2">The sequence shown here is derived from an EMBL/GenBank/DDBJ whole genome shotgun (WGS) entry which is preliminary data.</text>
</comment>
<evidence type="ECO:0000313" key="2">
    <source>
        <dbReference type="EMBL" id="KOS13313.1"/>
    </source>
</evidence>
<feature type="compositionally biased region" description="Low complexity" evidence="1">
    <location>
        <begin position="92"/>
        <end position="103"/>
    </location>
</feature>
<organism evidence="2 3">
    <name type="scientific">Malassezia pachydermatis</name>
    <dbReference type="NCBI Taxonomy" id="77020"/>
    <lineage>
        <taxon>Eukaryota</taxon>
        <taxon>Fungi</taxon>
        <taxon>Dikarya</taxon>
        <taxon>Basidiomycota</taxon>
        <taxon>Ustilaginomycotina</taxon>
        <taxon>Malasseziomycetes</taxon>
        <taxon>Malasseziales</taxon>
        <taxon>Malasseziaceae</taxon>
        <taxon>Malassezia</taxon>
    </lineage>
</organism>
<proteinExistence type="predicted"/>
<feature type="compositionally biased region" description="Polar residues" evidence="1">
    <location>
        <begin position="121"/>
        <end position="143"/>
    </location>
</feature>
<reference evidence="2 3" key="1">
    <citation type="submission" date="2015-07" db="EMBL/GenBank/DDBJ databases">
        <title>Draft Genome Sequence of Malassezia furfur CBS1878 and Malassezia pachydermatis CBS1879.</title>
        <authorList>
            <person name="Triana S."/>
            <person name="Ohm R."/>
            <person name="Gonzalez A."/>
            <person name="DeCock H."/>
            <person name="Restrepo S."/>
            <person name="Celis A."/>
        </authorList>
    </citation>
    <scope>NUCLEOTIDE SEQUENCE [LARGE SCALE GENOMIC DNA]</scope>
    <source>
        <strain evidence="2 3">CBS 1879</strain>
    </source>
</reference>
<name>A0A0M9VNF6_9BASI</name>
<feature type="compositionally biased region" description="Low complexity" evidence="1">
    <location>
        <begin position="1"/>
        <end position="18"/>
    </location>
</feature>
<evidence type="ECO:0000313" key="3">
    <source>
        <dbReference type="Proteomes" id="UP000037751"/>
    </source>
</evidence>
<feature type="region of interest" description="Disordered" evidence="1">
    <location>
        <begin position="1"/>
        <end position="184"/>
    </location>
</feature>
<protein>
    <submittedName>
        <fullName evidence="2">Uncharacterized protein</fullName>
    </submittedName>
</protein>
<dbReference type="STRING" id="77020.A0A0M9VNF6"/>
<dbReference type="Proteomes" id="UP000037751">
    <property type="component" value="Unassembled WGS sequence"/>
</dbReference>
<gene>
    <name evidence="2" type="ORF">Malapachy_0269</name>
</gene>
<feature type="compositionally biased region" description="Polar residues" evidence="1">
    <location>
        <begin position="303"/>
        <end position="316"/>
    </location>
</feature>
<evidence type="ECO:0000256" key="1">
    <source>
        <dbReference type="SAM" id="MobiDB-lite"/>
    </source>
</evidence>